<name>A0ABN6H3P4_9BACT</name>
<accession>A0ABN6H3P4</accession>
<dbReference type="Proteomes" id="UP001374893">
    <property type="component" value="Chromosome"/>
</dbReference>
<organism evidence="1 2">
    <name type="scientific">Haloferula helveola</name>
    <dbReference type="NCBI Taxonomy" id="490095"/>
    <lineage>
        <taxon>Bacteria</taxon>
        <taxon>Pseudomonadati</taxon>
        <taxon>Verrucomicrobiota</taxon>
        <taxon>Verrucomicrobiia</taxon>
        <taxon>Verrucomicrobiales</taxon>
        <taxon>Verrucomicrobiaceae</taxon>
        <taxon>Haloferula</taxon>
    </lineage>
</organism>
<evidence type="ECO:0000313" key="1">
    <source>
        <dbReference type="EMBL" id="BCX48297.1"/>
    </source>
</evidence>
<proteinExistence type="predicted"/>
<sequence>MTQVCRDPGSPFAGSWDRNWWHYKIRDFPSVILQQGGYALHVAAELPIGLELGEEMLRRLAADTARFWNRRALRHGAFEEYYPFEQGYPPLAFAALAMAKLGVEGAIPLEDIRPGLEVAASQLLSRFEAQAANQQVAGTAAAAMIRKLAPELVEEVTFAELLDRTLALQHDEGWFPEYDGPDLGYLTVTMDCLWDLHDATGDSRCLEAIHKALGFVAWFTDQPPHRAGMHNSRNTDYMVPYAIARIIAEGGEQAPLAGRVFQQLFATADQPNHFFAAVDDRYWCHYIGHSVLRALRVLSGAGMPDVSGQRPLSDSLQGSGHARLRGTTATALVSTRKGGIVTVAWPAGGEATDFGWLVRTAGTEWVSHWWSEDWSIHIDNAETLTKGVMVPHKEHSSSPLKHMILRVGSFVAGRRMIGMLKRLLIFKKGSAGPHLDRVVRFDGDGLVVRDRITNLPESAELVRAPRSSKRHVASADSFHHEDSRLLEDVQVSEKRNRAGDAVTIITTYSIR</sequence>
<evidence type="ECO:0008006" key="3">
    <source>
        <dbReference type="Google" id="ProtNLM"/>
    </source>
</evidence>
<keyword evidence="2" id="KW-1185">Reference proteome</keyword>
<dbReference type="EMBL" id="AP024702">
    <property type="protein sequence ID" value="BCX48297.1"/>
    <property type="molecule type" value="Genomic_DNA"/>
</dbReference>
<protein>
    <recommendedName>
        <fullName evidence="3">Heparinase II/III-like protein</fullName>
    </recommendedName>
</protein>
<dbReference type="RefSeq" id="WP_338684418.1">
    <property type="nucleotide sequence ID" value="NZ_AP024702.1"/>
</dbReference>
<evidence type="ECO:0000313" key="2">
    <source>
        <dbReference type="Proteomes" id="UP001374893"/>
    </source>
</evidence>
<gene>
    <name evidence="1" type="ORF">HAHE_22050</name>
</gene>
<reference evidence="1 2" key="1">
    <citation type="submission" date="2021-06" db="EMBL/GenBank/DDBJ databases">
        <title>Complete genome of Haloferula helveola possessing various polysaccharide degrading enzymes.</title>
        <authorList>
            <person name="Takami H."/>
            <person name="Huang C."/>
            <person name="Hamasaki K."/>
        </authorList>
    </citation>
    <scope>NUCLEOTIDE SEQUENCE [LARGE SCALE GENOMIC DNA]</scope>
    <source>
        <strain evidence="1 2">CN-1</strain>
    </source>
</reference>